<evidence type="ECO:0000313" key="11">
    <source>
        <dbReference type="Proteomes" id="UP000233469"/>
    </source>
</evidence>
<feature type="domain" description="DNA2/NAM7 helicase helicase" evidence="8">
    <location>
        <begin position="728"/>
        <end position="837"/>
    </location>
</feature>
<comment type="caution">
    <text evidence="10">The sequence shown here is derived from an EMBL/GenBank/DDBJ whole genome shotgun (WGS) entry which is preliminary data.</text>
</comment>
<proteinExistence type="inferred from homology"/>
<feature type="compositionally biased region" description="Basic and acidic residues" evidence="6">
    <location>
        <begin position="1326"/>
        <end position="1336"/>
    </location>
</feature>
<evidence type="ECO:0000259" key="8">
    <source>
        <dbReference type="Pfam" id="PF13086"/>
    </source>
</evidence>
<feature type="domain" description="DNA2/NAM7 helicase helicase" evidence="8">
    <location>
        <begin position="851"/>
        <end position="924"/>
    </location>
</feature>
<keyword evidence="2" id="KW-0547">Nucleotide-binding</keyword>
<dbReference type="Pfam" id="PF13087">
    <property type="entry name" value="AAA_12"/>
    <property type="match status" value="1"/>
</dbReference>
<feature type="domain" description="Helicase Sen1 N-terminal" evidence="7">
    <location>
        <begin position="79"/>
        <end position="437"/>
    </location>
</feature>
<dbReference type="Pfam" id="PF13086">
    <property type="entry name" value="AAA_11"/>
    <property type="match status" value="2"/>
</dbReference>
<dbReference type="GO" id="GO:0001147">
    <property type="term" value="F:transcription termination site sequence-specific DNA binding"/>
    <property type="evidence" value="ECO:0007669"/>
    <property type="project" value="TreeGrafter"/>
</dbReference>
<dbReference type="VEuPathDB" id="FungiDB:FUN_000033"/>
<dbReference type="GO" id="GO:0016787">
    <property type="term" value="F:hydrolase activity"/>
    <property type="evidence" value="ECO:0007669"/>
    <property type="project" value="UniProtKB-KW"/>
</dbReference>
<feature type="region of interest" description="Disordered" evidence="6">
    <location>
        <begin position="1309"/>
        <end position="1336"/>
    </location>
</feature>
<dbReference type="InterPro" id="IPR041677">
    <property type="entry name" value="DNA2/NAM7_AAA_11"/>
</dbReference>
<dbReference type="GO" id="GO:0016604">
    <property type="term" value="C:nuclear body"/>
    <property type="evidence" value="ECO:0007669"/>
    <property type="project" value="TreeGrafter"/>
</dbReference>
<dbReference type="Proteomes" id="UP000233469">
    <property type="component" value="Unassembled WGS sequence"/>
</dbReference>
<dbReference type="CDD" id="cd18042">
    <property type="entry name" value="DEXXQc_SETX"/>
    <property type="match status" value="1"/>
</dbReference>
<dbReference type="PANTHER" id="PTHR10887">
    <property type="entry name" value="DNA2/NAM7 HELICASE FAMILY"/>
    <property type="match status" value="1"/>
</dbReference>
<name>A0A2N1N6G5_9GLOM</name>
<dbReference type="GO" id="GO:0005694">
    <property type="term" value="C:chromosome"/>
    <property type="evidence" value="ECO:0007669"/>
    <property type="project" value="UniProtKB-ARBA"/>
</dbReference>
<evidence type="ECO:0000256" key="6">
    <source>
        <dbReference type="SAM" id="MobiDB-lite"/>
    </source>
</evidence>
<sequence length="1364" mass="160315">MIDNEQYILVLLKEKLENPYNRQLAVKFTQEGVNYFLEINKENKHQHFLCCPKYIKIVVELFPALVVEEENFIVFRNILKNHLLICFDCVEAFHINAKKLYQRHKSIYITDFENNNIDTFFENLGKWQINRIIAALNNIEEKIKTDDSNEINLPVFFELLLNFKCLQNNKINELLIIVLSTLKQQGKFVKLTSRCMPGLLLCALHENQEVRKWAWISFQTINHEIGAKEFEEFEFDIIMDNILKKLVRFDEKQDFKYPFTKDIVEFWKGFRRILSRLENKILCSQYSIKPIIYTYWKKCNRNQESLLAELLKALNMLLEKLKEDFWTNCEQWKVKILDIFESSSFQYLTRVHSKKMFLLTWIKSYMISAFSSNNFINILEKVLDILVKESQKSDCDNGYRILCYDTILEIIIQTLSINNNYIYYQFYLDYSSKSSKFKTIFDNIMRNFSHEDIKRNMQSLGMSEMKSELLNKLKEDQKKRSAKYLKRQVRVIEAPSNKEKNQWMVRFQKQKDDEARLMPNVSLFYKKILSLNYTASSELPPKSCLSNYKSIPNTFLSVEHYVQIFEPFLILECWQNLVNSKEKANNEDQMDIFIENVCMIDDFIEVSFNCEQHNRGHFLESDLFHIQYEASEQESLQYNIQNLVIVKNNKLLLYLNDFSHDVRRFLFRDSKWKAYRIMSLTSVTREYAALISMSKFSLKNQIINPKIPITTSSSSTQRLEHYKKNFHVNYLQAEIIGKILDNDCGFSLVKGPPGTGKSEMVVGLISALREHSDVQGTCLICAPSNIIVSILVKKLKAGIFDSAGNLVRVNIVYLGLLGSITNDMRDVSLDFLAEKMMLEVRGGYVKDFSYYKRKVLEGAHIICSTLIESGHEILSTLNINFSTLIIDNVTQATELSSLIPLKYNPKRVVLIGDPNQSSPTVLSKIAKQFSYDQSLFTRIQKNCPSSINTLKIQYRMHKEISKFPNQFFYNSLIKNADYLLQKRNRPWYRNQFFSPYRFFNVERIRNEKNNSEAKIISQACKRLIKDFSQVNFEGRIGIIIPDKGQKVDFIKELTNDAFIEFEIDTLVSIIILYLINNTDILIFKFNLTFIEKISEFLRDSKSLNVALTRAKSSLWIFGSAKILVQNDVWKAVIEDAKDRGCYTEAFNNMFSGVDSIAEDDSLMLEENIENDNGPNNRSISLQSGLLVQFNDPIPPEEFPSLSHFRSPHVYYERRSVHQRRSFSGNHHRRYSPIKVDIRERLSFSGHRYHDKRSECDPSDECYSLGLSQSSIRGDYDNDERNLRLQISETNINNDYSEDYEHYDDEMVIERSSSPEEDSKHRKFKNEKKTQVYHDYDKDRSPQIHLEYCDGQRKLLLEKKRYTVR</sequence>
<dbReference type="CDD" id="cd18808">
    <property type="entry name" value="SF1_C_Upf1"/>
    <property type="match status" value="1"/>
</dbReference>
<keyword evidence="5" id="KW-0067">ATP-binding</keyword>
<evidence type="ECO:0000256" key="2">
    <source>
        <dbReference type="ARBA" id="ARBA00022741"/>
    </source>
</evidence>
<dbReference type="GO" id="GO:0006369">
    <property type="term" value="P:termination of RNA polymerase II transcription"/>
    <property type="evidence" value="ECO:0007669"/>
    <property type="project" value="TreeGrafter"/>
</dbReference>
<dbReference type="FunFam" id="3.40.50.300:FF:000326">
    <property type="entry name" value="P-loop containing nucleoside triphosphate hydrolase"/>
    <property type="match status" value="1"/>
</dbReference>
<dbReference type="VEuPathDB" id="FungiDB:RhiirFUN_017443"/>
<gene>
    <name evidence="10" type="ORF">RhiirC2_748367</name>
</gene>
<comment type="similarity">
    <text evidence="1">Belongs to the DNA2/NAM7 helicase family.</text>
</comment>
<evidence type="ECO:0000313" key="10">
    <source>
        <dbReference type="EMBL" id="PKK69461.1"/>
    </source>
</evidence>
<dbReference type="Pfam" id="PF12726">
    <property type="entry name" value="SEN1_N"/>
    <property type="match status" value="1"/>
</dbReference>
<organism evidence="10 11">
    <name type="scientific">Rhizophagus irregularis</name>
    <dbReference type="NCBI Taxonomy" id="588596"/>
    <lineage>
        <taxon>Eukaryota</taxon>
        <taxon>Fungi</taxon>
        <taxon>Fungi incertae sedis</taxon>
        <taxon>Mucoromycota</taxon>
        <taxon>Glomeromycotina</taxon>
        <taxon>Glomeromycetes</taxon>
        <taxon>Glomerales</taxon>
        <taxon>Glomeraceae</taxon>
        <taxon>Rhizophagus</taxon>
    </lineage>
</organism>
<evidence type="ECO:0000259" key="9">
    <source>
        <dbReference type="Pfam" id="PF13087"/>
    </source>
</evidence>
<accession>A0A2N1N6G5</accession>
<keyword evidence="4" id="KW-0347">Helicase</keyword>
<dbReference type="InterPro" id="IPR024481">
    <property type="entry name" value="Helicase_Sen1_N"/>
</dbReference>
<dbReference type="EMBL" id="LLXL01000722">
    <property type="protein sequence ID" value="PKK69461.1"/>
    <property type="molecule type" value="Genomic_DNA"/>
</dbReference>
<evidence type="ECO:0000259" key="7">
    <source>
        <dbReference type="Pfam" id="PF12726"/>
    </source>
</evidence>
<dbReference type="InterPro" id="IPR047187">
    <property type="entry name" value="SF1_C_Upf1"/>
</dbReference>
<dbReference type="SUPFAM" id="SSF52540">
    <property type="entry name" value="P-loop containing nucleoside triphosphate hydrolases"/>
    <property type="match status" value="1"/>
</dbReference>
<dbReference type="InterPro" id="IPR027417">
    <property type="entry name" value="P-loop_NTPase"/>
</dbReference>
<dbReference type="InterPro" id="IPR041679">
    <property type="entry name" value="DNA2/NAM7-like_C"/>
</dbReference>
<dbReference type="InterPro" id="IPR045055">
    <property type="entry name" value="DNA2/NAM7-like"/>
</dbReference>
<evidence type="ECO:0000256" key="3">
    <source>
        <dbReference type="ARBA" id="ARBA00022801"/>
    </source>
</evidence>
<feature type="domain" description="DNA2/NAM7 helicase-like C-terminal" evidence="9">
    <location>
        <begin position="931"/>
        <end position="1120"/>
    </location>
</feature>
<protein>
    <submittedName>
        <fullName evidence="10">P-loop containing nucleoside triphosphate hydrolase protein</fullName>
    </submittedName>
</protein>
<dbReference type="GO" id="GO:0005524">
    <property type="term" value="F:ATP binding"/>
    <property type="evidence" value="ECO:0007669"/>
    <property type="project" value="UniProtKB-KW"/>
</dbReference>
<dbReference type="VEuPathDB" id="FungiDB:RhiirA1_443362"/>
<reference evidence="10 11" key="2">
    <citation type="submission" date="2017-10" db="EMBL/GenBank/DDBJ databases">
        <title>Extensive intraspecific genome diversity in a model arbuscular mycorrhizal fungus.</title>
        <authorList>
            <person name="Chen E.C.H."/>
            <person name="Morin E."/>
            <person name="Baudet D."/>
            <person name="Noel J."/>
            <person name="Ndikumana S."/>
            <person name="Charron P."/>
            <person name="St-Onge C."/>
            <person name="Giorgi J."/>
            <person name="Grigoriev I.V."/>
            <person name="Roux C."/>
            <person name="Martin F.M."/>
            <person name="Corradi N."/>
        </authorList>
    </citation>
    <scope>NUCLEOTIDE SEQUENCE [LARGE SCALE GENOMIC DNA]</scope>
    <source>
        <strain evidence="10 11">C2</strain>
    </source>
</reference>
<dbReference type="Gene3D" id="3.40.50.300">
    <property type="entry name" value="P-loop containing nucleotide triphosphate hydrolases"/>
    <property type="match status" value="2"/>
</dbReference>
<evidence type="ECO:0000256" key="5">
    <source>
        <dbReference type="ARBA" id="ARBA00022840"/>
    </source>
</evidence>
<evidence type="ECO:0000256" key="4">
    <source>
        <dbReference type="ARBA" id="ARBA00022806"/>
    </source>
</evidence>
<dbReference type="GO" id="GO:0004386">
    <property type="term" value="F:helicase activity"/>
    <property type="evidence" value="ECO:0007669"/>
    <property type="project" value="UniProtKB-KW"/>
</dbReference>
<evidence type="ECO:0000256" key="1">
    <source>
        <dbReference type="ARBA" id="ARBA00007913"/>
    </source>
</evidence>
<dbReference type="PANTHER" id="PTHR10887:SF495">
    <property type="entry name" value="HELICASE SENATAXIN ISOFORM X1-RELATED"/>
    <property type="match status" value="1"/>
</dbReference>
<reference evidence="10 11" key="1">
    <citation type="submission" date="2016-04" db="EMBL/GenBank/DDBJ databases">
        <title>Genome analyses suggest a sexual origin of heterokaryosis in a supposedly ancient asexual fungus.</title>
        <authorList>
            <person name="Ropars J."/>
            <person name="Sedzielewska K."/>
            <person name="Noel J."/>
            <person name="Charron P."/>
            <person name="Farinelli L."/>
            <person name="Marton T."/>
            <person name="Kruger M."/>
            <person name="Pelin A."/>
            <person name="Brachmann A."/>
            <person name="Corradi N."/>
        </authorList>
    </citation>
    <scope>NUCLEOTIDE SEQUENCE [LARGE SCALE GENOMIC DNA]</scope>
    <source>
        <strain evidence="10 11">C2</strain>
    </source>
</reference>
<keyword evidence="3 10" id="KW-0378">Hydrolase</keyword>